<dbReference type="SFLD" id="SFLDG01132">
    <property type="entry name" value="C1.5.3:_5'-Nucleotidase_Like"/>
    <property type="match status" value="1"/>
</dbReference>
<dbReference type="PANTHER" id="PTHR12725:SF117">
    <property type="entry name" value="HALOACID DEHALOGENASE-LIKE HYDROLASE"/>
    <property type="match status" value="1"/>
</dbReference>
<dbReference type="InterPro" id="IPR036412">
    <property type="entry name" value="HAD-like_sf"/>
</dbReference>
<organism evidence="1 2">
    <name type="scientific">Magnetospirillum moscoviense</name>
    <dbReference type="NCBI Taxonomy" id="1437059"/>
    <lineage>
        <taxon>Bacteria</taxon>
        <taxon>Pseudomonadati</taxon>
        <taxon>Pseudomonadota</taxon>
        <taxon>Alphaproteobacteria</taxon>
        <taxon>Rhodospirillales</taxon>
        <taxon>Rhodospirillaceae</taxon>
        <taxon>Magnetospirillum</taxon>
    </lineage>
</organism>
<gene>
    <name evidence="1" type="ORF">A6A05_07780</name>
</gene>
<dbReference type="Pfam" id="PF00702">
    <property type="entry name" value="Hydrolase"/>
    <property type="match status" value="1"/>
</dbReference>
<dbReference type="NCBIfam" id="TIGR01509">
    <property type="entry name" value="HAD-SF-IA-v3"/>
    <property type="match status" value="1"/>
</dbReference>
<dbReference type="OrthoDB" id="9803141at2"/>
<dbReference type="Gene3D" id="1.10.150.450">
    <property type="match status" value="1"/>
</dbReference>
<dbReference type="InterPro" id="IPR023214">
    <property type="entry name" value="HAD_sf"/>
</dbReference>
<dbReference type="GO" id="GO:0016787">
    <property type="term" value="F:hydrolase activity"/>
    <property type="evidence" value="ECO:0007669"/>
    <property type="project" value="UniProtKB-KW"/>
</dbReference>
<dbReference type="SFLD" id="SFLDS00003">
    <property type="entry name" value="Haloacid_Dehalogenase"/>
    <property type="match status" value="1"/>
</dbReference>
<evidence type="ECO:0000313" key="2">
    <source>
        <dbReference type="Proteomes" id="UP000078543"/>
    </source>
</evidence>
<dbReference type="EMBL" id="LWQU01000085">
    <property type="protein sequence ID" value="OAN56861.1"/>
    <property type="molecule type" value="Genomic_DNA"/>
</dbReference>
<dbReference type="Gene3D" id="3.40.50.1000">
    <property type="entry name" value="HAD superfamily/HAD-like"/>
    <property type="match status" value="1"/>
</dbReference>
<sequence>MTVTRPLDQIETWVFDLDNTLYPATSSLFPQIDVRMRRFISERFHMPLDEAFALQKRYYREFGTTLRGLMLVHGLEPSAFLDYVHDIDHSVLAAAPDLDRALAALPGRKLIFTNGSERHAEKVLAQLGIGQHFSGIFDIEAARYVPKPQPECYLDMVARFAFDPRAAAMVEDIHRNLKPAFDIGMTTVWVRQDDHPDAKVVMQDDSDLAHVDHVVDDLVAWLRTAGWSGK</sequence>
<dbReference type="InterPro" id="IPR010237">
    <property type="entry name" value="Pyr-5-nucltdase"/>
</dbReference>
<dbReference type="SUPFAM" id="SSF56784">
    <property type="entry name" value="HAD-like"/>
    <property type="match status" value="1"/>
</dbReference>
<dbReference type="SFLD" id="SFLDG01129">
    <property type="entry name" value="C1.5:_HAD__Beta-PGM__Phosphata"/>
    <property type="match status" value="1"/>
</dbReference>
<keyword evidence="1" id="KW-0378">Hydrolase</keyword>
<dbReference type="InterPro" id="IPR006439">
    <property type="entry name" value="HAD-SF_hydro_IA"/>
</dbReference>
<dbReference type="STRING" id="1437059.A6A05_07780"/>
<dbReference type="AlphaFoldDB" id="A0A178N0H5"/>
<protein>
    <submittedName>
        <fullName evidence="1">HAD family hydrolase</fullName>
    </submittedName>
</protein>
<name>A0A178N0H5_9PROT</name>
<proteinExistence type="predicted"/>
<dbReference type="PANTHER" id="PTHR12725">
    <property type="entry name" value="HALOACID DEHALOGENASE-LIKE HYDROLASE"/>
    <property type="match status" value="1"/>
</dbReference>
<comment type="caution">
    <text evidence="1">The sequence shown here is derived from an EMBL/GenBank/DDBJ whole genome shotgun (WGS) entry which is preliminary data.</text>
</comment>
<evidence type="ECO:0000313" key="1">
    <source>
        <dbReference type="EMBL" id="OAN56861.1"/>
    </source>
</evidence>
<accession>A0A178N0H5</accession>
<dbReference type="Proteomes" id="UP000078543">
    <property type="component" value="Unassembled WGS sequence"/>
</dbReference>
<keyword evidence="2" id="KW-1185">Reference proteome</keyword>
<dbReference type="RefSeq" id="WP_068497705.1">
    <property type="nucleotide sequence ID" value="NZ_LWQU01000085.1"/>
</dbReference>
<dbReference type="NCBIfam" id="TIGR01993">
    <property type="entry name" value="Pyr-5-nucltdase"/>
    <property type="match status" value="1"/>
</dbReference>
<reference evidence="1 2" key="1">
    <citation type="submission" date="2016-04" db="EMBL/GenBank/DDBJ databases">
        <title>Draft genome sequence of freshwater magnetotactic bacteria Magnetospirillum marisnigri SP-1 and Magnetospirillum moscoviense BB-1.</title>
        <authorList>
            <person name="Koziaeva V."/>
            <person name="Dziuba M.V."/>
            <person name="Ivanov T.M."/>
            <person name="Kuznetsov B."/>
            <person name="Grouzdev D.S."/>
        </authorList>
    </citation>
    <scope>NUCLEOTIDE SEQUENCE [LARGE SCALE GENOMIC DNA]</scope>
    <source>
        <strain evidence="1 2">BB-1</strain>
    </source>
</reference>